<dbReference type="EMBL" id="LCNT01000003">
    <property type="protein sequence ID" value="KKU61506.1"/>
    <property type="molecule type" value="Genomic_DNA"/>
</dbReference>
<reference evidence="1 2" key="1">
    <citation type="journal article" date="2015" name="Nature">
        <title>rRNA introns, odd ribosomes, and small enigmatic genomes across a large radiation of phyla.</title>
        <authorList>
            <person name="Brown C.T."/>
            <person name="Hug L.A."/>
            <person name="Thomas B.C."/>
            <person name="Sharon I."/>
            <person name="Castelle C.J."/>
            <person name="Singh A."/>
            <person name="Wilkins M.J."/>
            <person name="Williams K.H."/>
            <person name="Banfield J.F."/>
        </authorList>
    </citation>
    <scope>NUCLEOTIDE SEQUENCE [LARGE SCALE GENOMIC DNA]</scope>
</reference>
<name>A0A0G1RWK8_9BACT</name>
<sequence>MSYLELDQQFTAKAGIVRTSYPLEKGTFQWVGFSKTREGLWGEEPEKIFKEARWGATEPWWRGTRLEVHGSTRETAFLLMGTANFQVAVGMGKRGELQKVEAVSLSQDGYWERVLCFDVGGVWTFSRPAIKGNMDLFWQTMRGVLLSGLDFEELVKQTVYLPTPEGDRSEVAMELDKSGEYLLITDNDWRGWLGVNLDGVDVEETNDLEKLLELVGVVSPSQEQAVDLREAADRLLGGLIYF</sequence>
<protein>
    <submittedName>
        <fullName evidence="1">Uncharacterized protein</fullName>
    </submittedName>
</protein>
<dbReference type="Proteomes" id="UP000033860">
    <property type="component" value="Unassembled WGS sequence"/>
</dbReference>
<proteinExistence type="predicted"/>
<evidence type="ECO:0000313" key="1">
    <source>
        <dbReference type="EMBL" id="KKU61506.1"/>
    </source>
</evidence>
<comment type="caution">
    <text evidence="1">The sequence shown here is derived from an EMBL/GenBank/DDBJ whole genome shotgun (WGS) entry which is preliminary data.</text>
</comment>
<organism evidence="1 2">
    <name type="scientific">Candidatus Beckwithbacteria bacterium GW2011_GWB1_47_15</name>
    <dbReference type="NCBI Taxonomy" id="1618371"/>
    <lineage>
        <taxon>Bacteria</taxon>
        <taxon>Candidatus Beckwithiibacteriota</taxon>
    </lineage>
</organism>
<dbReference type="AlphaFoldDB" id="A0A0G1RWK8"/>
<gene>
    <name evidence="1" type="ORF">UX85_C0003G0165</name>
</gene>
<accession>A0A0G1RWK8</accession>
<evidence type="ECO:0000313" key="2">
    <source>
        <dbReference type="Proteomes" id="UP000033860"/>
    </source>
</evidence>